<dbReference type="Pfam" id="PF08759">
    <property type="entry name" value="GT-D"/>
    <property type="match status" value="1"/>
</dbReference>
<dbReference type="GO" id="GO:0016740">
    <property type="term" value="F:transferase activity"/>
    <property type="evidence" value="ECO:0007669"/>
    <property type="project" value="UniProtKB-KW"/>
</dbReference>
<reference evidence="2" key="1">
    <citation type="journal article" date="2020" name="mSystems">
        <title>Genome- and Community-Level Interaction Insights into Carbon Utilization and Element Cycling Functions of Hydrothermarchaeota in Hydrothermal Sediment.</title>
        <authorList>
            <person name="Zhou Z."/>
            <person name="Liu Y."/>
            <person name="Xu W."/>
            <person name="Pan J."/>
            <person name="Luo Z.H."/>
            <person name="Li M."/>
        </authorList>
    </citation>
    <scope>NUCLEOTIDE SEQUENCE [LARGE SCALE GENOMIC DNA]</scope>
    <source>
        <strain evidence="2">SpSt-500</strain>
    </source>
</reference>
<dbReference type="AlphaFoldDB" id="A0A832DPK5"/>
<dbReference type="EMBL" id="DSVI01000019">
    <property type="protein sequence ID" value="HGT48772.1"/>
    <property type="molecule type" value="Genomic_DNA"/>
</dbReference>
<accession>A0A832DPK5</accession>
<evidence type="ECO:0000259" key="1">
    <source>
        <dbReference type="Pfam" id="PF08759"/>
    </source>
</evidence>
<dbReference type="NCBIfam" id="TIGR03728">
    <property type="entry name" value="glyco_access_1"/>
    <property type="match status" value="1"/>
</dbReference>
<gene>
    <name evidence="2" type="ORF">ENS56_12095</name>
</gene>
<organism evidence="2">
    <name type="scientific">Ignavibacterium album</name>
    <dbReference type="NCBI Taxonomy" id="591197"/>
    <lineage>
        <taxon>Bacteria</taxon>
        <taxon>Pseudomonadati</taxon>
        <taxon>Ignavibacteriota</taxon>
        <taxon>Ignavibacteria</taxon>
        <taxon>Ignavibacteriales</taxon>
        <taxon>Ignavibacteriaceae</taxon>
        <taxon>Ignavibacterium</taxon>
    </lineage>
</organism>
<protein>
    <submittedName>
        <fullName evidence="2">SP_1767 family glycosyltransferase</fullName>
    </submittedName>
</protein>
<dbReference type="InterPro" id="IPR014869">
    <property type="entry name" value="GT-D"/>
</dbReference>
<feature type="domain" description="Glycosyltransferase GT-D fold" evidence="1">
    <location>
        <begin position="57"/>
        <end position="280"/>
    </location>
</feature>
<name>A0A832DPK5_9BACT</name>
<evidence type="ECO:0000313" key="2">
    <source>
        <dbReference type="EMBL" id="HGT48772.1"/>
    </source>
</evidence>
<proteinExistence type="predicted"/>
<sequence>MIKNSKLRYGKFFKLSRQIVKHFFSMVYPIVIRIWPLPNVLSIEETIQKIINEKLSIARFGDGEFLYIIDKLNLPFQKYEPYLAEKLKEILAAKNENILVGLPIGYHSLENLKKDSLLTWRSQITWIYPRLKKYLNLNYIYANASMTRLYMDYEDKSKCKYYFELIKKIWDGKEIILIEGEKSRLGLGNDLFNNAKKIERILAPFHNAYSRFDDILNETLKHSREKLILIALGPTSKALVYELSKNGYQAIDIGNIDIEYEWYLRGAIEKIKIPGKYTSEAIGGRIVEDVNDELYNSQIIARIY</sequence>
<comment type="caution">
    <text evidence="2">The sequence shown here is derived from an EMBL/GenBank/DDBJ whole genome shotgun (WGS) entry which is preliminary data.</text>
</comment>
<keyword evidence="2" id="KW-0808">Transferase</keyword>